<dbReference type="InterPro" id="IPR008187">
    <property type="entry name" value="Vpu"/>
</dbReference>
<accession>A0A650FYD6</accession>
<comment type="miscellaneous">
    <text evidence="14">HIV-1 lineages are divided in three main groups, M (for Major), O (for Outlier), and N (for New, or Non-M, Non-O). The vast majority of strains found worldwide belong to the group M. Group O seems to be endemic to and largely confined to Cameroon and neighboring countries in West Central Africa, where these viruses represent a small minority of HIV-1 strains. The group N is represented by a limited number of isolates from Cameroonian persons. The group M is further subdivided in 9 clades or subtypes (A to D, F to H, J and K).</text>
</comment>
<evidence type="ECO:0000256" key="4">
    <source>
        <dbReference type="ARBA" id="ARBA00022553"/>
    </source>
</evidence>
<reference evidence="16" key="1">
    <citation type="submission" date="2019-09" db="EMBL/GenBank/DDBJ databases">
        <title>Identification of a Novel HIV-1 Recombinant Form (CRF01_AE/ CRF07_BC) Identified from an Intravenous Drug User in Guangxi, China.</title>
        <authorList>
            <person name="Yang Y."/>
        </authorList>
    </citation>
    <scope>NUCLEOTIDE SEQUENCE</scope>
    <source>
        <strain evidence="16">2016GXNNIDU37</strain>
    </source>
</reference>
<keyword evidence="14" id="KW-1114">Inhibition of host interferon signaling pathway by virus</keyword>
<comment type="similarity">
    <text evidence="14 15">Belongs to the HIV-1 VPU protein family.</text>
</comment>
<evidence type="ECO:0000256" key="9">
    <source>
        <dbReference type="ARBA" id="ARBA00023065"/>
    </source>
</evidence>
<dbReference type="GO" id="GO:0039587">
    <property type="term" value="P:symbiont-mediated-mediated suppression of host tetherin activity"/>
    <property type="evidence" value="ECO:0007669"/>
    <property type="project" value="UniProtKB-UniRule"/>
</dbReference>
<comment type="PTM">
    <text evidence="14">Phosphorylated by host CK2. This phosphorylation is necessary for interaction with human BTRC and degradation of CD4.</text>
</comment>
<evidence type="ECO:0000256" key="3">
    <source>
        <dbReference type="ARBA" id="ARBA00022448"/>
    </source>
</evidence>
<keyword evidence="6 14" id="KW-0812">Transmembrane</keyword>
<evidence type="ECO:0000256" key="6">
    <source>
        <dbReference type="ARBA" id="ARBA00022692"/>
    </source>
</evidence>
<evidence type="ECO:0000256" key="8">
    <source>
        <dbReference type="ARBA" id="ARBA00022870"/>
    </source>
</evidence>
<keyword evidence="4 14" id="KW-0597">Phosphoprotein</keyword>
<organismHost>
    <name type="scientific">Homo sapiens</name>
    <name type="common">Human</name>
    <dbReference type="NCBI Taxonomy" id="9606"/>
</organismHost>
<keyword evidence="14" id="KW-1090">Inhibition of host innate immune response by virus</keyword>
<protein>
    <recommendedName>
        <fullName evidence="2 14">Protein Vpu</fullName>
    </recommendedName>
    <alternativeName>
        <fullName evidence="13 14">U ORF protein</fullName>
    </alternativeName>
    <alternativeName>
        <fullName evidence="12 14">Viral protein U</fullName>
    </alternativeName>
</protein>
<evidence type="ECO:0000256" key="15">
    <source>
        <dbReference type="RuleBase" id="RU364058"/>
    </source>
</evidence>
<dbReference type="GO" id="GO:0032801">
    <property type="term" value="P:receptor catabolic process"/>
    <property type="evidence" value="ECO:0007669"/>
    <property type="project" value="UniProtKB-UniRule"/>
</dbReference>
<dbReference type="GO" id="GO:0042609">
    <property type="term" value="F:CD4 receptor binding"/>
    <property type="evidence" value="ECO:0007669"/>
    <property type="project" value="UniProtKB-UniRule"/>
</dbReference>
<dbReference type="Pfam" id="PF00558">
    <property type="entry name" value="Vpu"/>
    <property type="match status" value="1"/>
</dbReference>
<gene>
    <name evidence="14 15 16" type="primary">vpu</name>
</gene>
<dbReference type="Gene3D" id="1.10.195.10">
    <property type="entry name" value="HIV-1 VPU cytoplasmic domain"/>
    <property type="match status" value="1"/>
</dbReference>
<comment type="subunit">
    <text evidence="14">Homopentamer. Interacts with host CD4 and BRTC; these interactions induce proteasomal degradation of CD4. Interacts with host BST2; this interaction leads to the degradation of host BST2. Interacts with host FBXW11. Interacts with host AP1M1; this interaction plays a role in the mistrafficking and subsequent degradation of host BST2. Interacts with host RANBP2; this interaction allows Vpu to down-regulate host BLM sumoylation.</text>
</comment>
<keyword evidence="11 14" id="KW-0407">Ion channel</keyword>
<comment type="activity regulation">
    <text evidence="14">Ion channel activity is inhibited by hexamethylene amiloride in vitro.</text>
</comment>
<evidence type="ECO:0000256" key="10">
    <source>
        <dbReference type="ARBA" id="ARBA00023136"/>
    </source>
</evidence>
<feature type="topological domain" description="Extracellular" evidence="14">
    <location>
        <begin position="1"/>
        <end position="12"/>
    </location>
</feature>
<evidence type="ECO:0000256" key="14">
    <source>
        <dbReference type="HAMAP-Rule" id="MF_04082"/>
    </source>
</evidence>
<evidence type="ECO:0000256" key="13">
    <source>
        <dbReference type="ARBA" id="ARBA00031215"/>
    </source>
</evidence>
<comment type="function">
    <text evidence="14">Enhances virion budding, by targeting human CD4 and Tetherin/BST2 to proteasome degradation. Degradation of CD4 prevents any unwanted premature interactions between viral Env and its host receptor CD4 in the endoplasmic reticulum. Degradation of antiretroviral protein Tetherin/BST2 is important for virion budding, as BST2 tethers new viral particles to the host cell membrane. Mechanistically, Vpu bridges either CD4 or BST2 to BTRC, a substrate recognition subunit of the Skp1/Cullin/F-box protein E3 ubiquitin ligase, induces their ubiquitination and subsequent proteasomal degradation. The alteration of the E3 ligase specificity by Vpu seems to promote the degradation of host IKBKB, leading to NF-kappa-B down-regulation and subsequent apoptosis. Acts as a viroporin that forms an oligomeric ion channel in membranes. Modulates the host DNA repair mechanisms to promote degradation of nuclear viral cDNA in cells that are already productively infected in order to suppress immune sensing and proviral hyper-integration (superinfection). Manipulates PML-NBs and modulates SUMOylation of host BLM protein thereby enhancing its DNA-end processing activity toward viral unintegrated linear DNA. Also inhibits RAD52-mediated homologous repair of viral cDNA, preventing the generation of dead-end circular forms of single copies of the long terminal repeat and permitting sustained nucleolytic attack.</text>
</comment>
<dbReference type="GO" id="GO:0052170">
    <property type="term" value="P:symbiont-mediated suppression of host innate immune response"/>
    <property type="evidence" value="ECO:0007669"/>
    <property type="project" value="UniProtKB-KW"/>
</dbReference>
<evidence type="ECO:0000256" key="5">
    <source>
        <dbReference type="ARBA" id="ARBA00022581"/>
    </source>
</evidence>
<dbReference type="EMBL" id="MN452901">
    <property type="protein sequence ID" value="QGV16499.1"/>
    <property type="molecule type" value="Genomic_DNA"/>
</dbReference>
<feature type="transmembrane region" description="Helical" evidence="15">
    <location>
        <begin position="12"/>
        <end position="34"/>
    </location>
</feature>
<keyword evidence="10 14" id="KW-0472">Membrane</keyword>
<evidence type="ECO:0000313" key="16">
    <source>
        <dbReference type="EMBL" id="QGV16499.1"/>
    </source>
</evidence>
<evidence type="ECO:0000256" key="2">
    <source>
        <dbReference type="ARBA" id="ARBA00018094"/>
    </source>
</evidence>
<comment type="subcellular location">
    <subcellularLocation>
        <location evidence="1 14 15">Host membrane</location>
        <topology evidence="1 14 15">Single-pass type I membrane protein</topology>
    </subcellularLocation>
</comment>
<dbReference type="GO" id="GO:0005261">
    <property type="term" value="F:monoatomic cation channel activity"/>
    <property type="evidence" value="ECO:0007669"/>
    <property type="project" value="UniProtKB-UniRule"/>
</dbReference>
<dbReference type="GO" id="GO:0019076">
    <property type="term" value="P:viral release from host cell"/>
    <property type="evidence" value="ECO:0007669"/>
    <property type="project" value="UniProtKB-UniRule"/>
</dbReference>
<comment type="domain">
    <text evidence="14">The N-terminus and transmembrane domains are required for self-oligomerization and proper virion budding, whereas the cytoplasmic domain is required for CD4 degradation. The cytoplasmic domain is composed of 2 amphipathic alpha helix that form a U-shape.</text>
</comment>
<keyword evidence="9 14" id="KW-0406">Ion transport</keyword>
<evidence type="ECO:0000256" key="7">
    <source>
        <dbReference type="ARBA" id="ARBA00022703"/>
    </source>
</evidence>
<dbReference type="GO" id="GO:0033644">
    <property type="term" value="C:host cell membrane"/>
    <property type="evidence" value="ECO:0007669"/>
    <property type="project" value="UniProtKB-SubCell"/>
</dbReference>
<evidence type="ECO:0000256" key="1">
    <source>
        <dbReference type="ARBA" id="ARBA00004313"/>
    </source>
</evidence>
<keyword evidence="7 14" id="KW-0053">Apoptosis</keyword>
<sequence length="87" mass="9797">MTPLTPLTPLEIWAIVGLIVALILAIVVWTIVGIECRKILKQRKIDRLVKRIRERAEDSGNESEGDTDELAKLVEMGDFDPWVGDNL</sequence>
<dbReference type="InterPro" id="IPR009032">
    <property type="entry name" value="Vpu_cyt_dom_sf"/>
</dbReference>
<evidence type="ECO:0000256" key="11">
    <source>
        <dbReference type="ARBA" id="ARBA00023303"/>
    </source>
</evidence>
<dbReference type="HAMAP" id="MF_04082">
    <property type="entry name" value="HIV_VPU"/>
    <property type="match status" value="1"/>
</dbReference>
<name>A0A650FYD6_HV1</name>
<dbReference type="SUPFAM" id="SSF57647">
    <property type="entry name" value="HIV-1 VPU cytoplasmic domain"/>
    <property type="match status" value="1"/>
</dbReference>
<dbReference type="GO" id="GO:0016020">
    <property type="term" value="C:membrane"/>
    <property type="evidence" value="ECO:0007669"/>
    <property type="project" value="UniProtKB-UniRule"/>
</dbReference>
<keyword evidence="8 14" id="KW-1043">Host membrane</keyword>
<comment type="function">
    <text evidence="15">Enhances virion budding by targeting host CD4 and Tetherin/BST2 to proteasome degradation. Degradation of CD4 prevents any unwanted premature interactions between viral Env and its host receptor CD4 in the endoplasmic reticulum. Degradation of antiretroviral protein Tetherin/BST2 is important for virion budding, as BST2 tethers new viral particles to the host cell membrane. Mechanistically, Vpu bridges either CD4 or BST2 to BTRC, a substrate recognition subunit of the Skp1/Cullin/F-box protein E3 ubiquitin ligase, induces their ubiquitination and subsequent proteasomal degradation. The alteration of the E3 ligase specificity by Vpu seems to promote the degradation of host IKBKB, leading to NF-kappa-B down-regulation and subsequent apoptosis. Acts as a viroporin that forms an oligomeric ion channel in membranes. Modulates the host DNA repair mechanisms to promote degradation of nuclear viral cDNA in cells that are already productively infected in order to suppress immune sensing and proviral hyper-integration (superinfection). Manipulates PML-NBs and modulates SUMOylation of host BLM protein thereby enhancing its DNA-end processing activity toward viral unintegrated linear DNA. Also inhibits RAD52-mediated homologous repair of viral cDNA, preventing the generation of dead-end circular forms of single copies of the long terminal repeat and permitting sustained nucleolytic attack.</text>
</comment>
<keyword evidence="3 14" id="KW-0813">Transport</keyword>
<feature type="topological domain" description="Cytoplasmic" evidence="14">
    <location>
        <begin position="34"/>
        <end position="87"/>
    </location>
</feature>
<keyword evidence="14" id="KW-1084">Inhibition of host tetherin by virus</keyword>
<dbReference type="GO" id="GO:0039502">
    <property type="term" value="P:symbiont-mediated suppression of host type I interferon-mediated signaling pathway"/>
    <property type="evidence" value="ECO:0007669"/>
    <property type="project" value="UniProtKB-UniRule"/>
</dbReference>
<comment type="caution">
    <text evidence="14">Lacks conserved residue(s) required for the propagation of feature annotation.</text>
</comment>
<keyword evidence="14" id="KW-0899">Viral immunoevasion</keyword>
<organism evidence="16">
    <name type="scientific">Human immunodeficiency virus type 1</name>
    <name type="common">HIV-1</name>
    <dbReference type="NCBI Taxonomy" id="11676"/>
    <lineage>
        <taxon>Viruses</taxon>
        <taxon>Riboviria</taxon>
        <taxon>Pararnavirae</taxon>
        <taxon>Artverviricota</taxon>
        <taxon>Revtraviricetes</taxon>
        <taxon>Ortervirales</taxon>
        <taxon>Retroviridae</taxon>
        <taxon>Orthoretrovirinae</taxon>
        <taxon>Lentivirus</taxon>
        <taxon>Lentivirus humimdef1</taxon>
    </lineage>
</organism>
<evidence type="ECO:0000256" key="12">
    <source>
        <dbReference type="ARBA" id="ARBA00030659"/>
    </source>
</evidence>
<keyword evidence="14 15" id="KW-1133">Transmembrane helix</keyword>
<proteinExistence type="inferred from homology"/>
<keyword evidence="14" id="KW-0922">Interferon antiviral system evasion</keyword>
<keyword evidence="5 14" id="KW-0945">Host-virus interaction</keyword>